<evidence type="ECO:0000256" key="5">
    <source>
        <dbReference type="ARBA" id="ARBA00023065"/>
    </source>
</evidence>
<name>A0A5B7DRM1_PORTR</name>
<dbReference type="GO" id="GO:0005886">
    <property type="term" value="C:plasma membrane"/>
    <property type="evidence" value="ECO:0007669"/>
    <property type="project" value="TreeGrafter"/>
</dbReference>
<evidence type="ECO:0000313" key="11">
    <source>
        <dbReference type="Proteomes" id="UP000324222"/>
    </source>
</evidence>
<keyword evidence="4 8" id="KW-1133">Transmembrane helix</keyword>
<evidence type="ECO:0000259" key="9">
    <source>
        <dbReference type="Pfam" id="PF07885"/>
    </source>
</evidence>
<dbReference type="AlphaFoldDB" id="A0A5B7DRM1"/>
<dbReference type="EMBL" id="VSRR010001232">
    <property type="protein sequence ID" value="MPC23623.1"/>
    <property type="molecule type" value="Genomic_DNA"/>
</dbReference>
<protein>
    <submittedName>
        <fullName evidence="10">Two pore potassium channel protein sup-9</fullName>
    </submittedName>
</protein>
<proteinExistence type="predicted"/>
<keyword evidence="6 8" id="KW-0472">Membrane</keyword>
<sequence>MIHAMDSCLYLRCGRITGLHRCLRRMFALPLALSREPRDLPTGGICAVLCCYGHSTPNTVAGKIFTILYAMVGIPLCLVLFHSIGERLNKVSSIGIRQIKKILKRSAYPRLTDLPGVSFTLPFDTSRWAIRITFRCPTGVPQVSRRCAPSGHFSEDG</sequence>
<dbReference type="GO" id="GO:0030322">
    <property type="term" value="P:stabilization of membrane potential"/>
    <property type="evidence" value="ECO:0007669"/>
    <property type="project" value="TreeGrafter"/>
</dbReference>
<reference evidence="10 11" key="1">
    <citation type="submission" date="2019-05" db="EMBL/GenBank/DDBJ databases">
        <title>Another draft genome of Portunus trituberculatus and its Hox gene families provides insights of decapod evolution.</title>
        <authorList>
            <person name="Jeong J.-H."/>
            <person name="Song I."/>
            <person name="Kim S."/>
            <person name="Choi T."/>
            <person name="Kim D."/>
            <person name="Ryu S."/>
            <person name="Kim W."/>
        </authorList>
    </citation>
    <scope>NUCLEOTIDE SEQUENCE [LARGE SCALE GENOMIC DNA]</scope>
    <source>
        <tissue evidence="10">Muscle</tissue>
    </source>
</reference>
<evidence type="ECO:0000256" key="8">
    <source>
        <dbReference type="SAM" id="Phobius"/>
    </source>
</evidence>
<evidence type="ECO:0000256" key="1">
    <source>
        <dbReference type="ARBA" id="ARBA00004141"/>
    </source>
</evidence>
<gene>
    <name evidence="10" type="primary">sup-9_2</name>
    <name evidence="10" type="ORF">E2C01_016682</name>
</gene>
<dbReference type="InterPro" id="IPR013099">
    <property type="entry name" value="K_chnl_dom"/>
</dbReference>
<organism evidence="10 11">
    <name type="scientific">Portunus trituberculatus</name>
    <name type="common">Swimming crab</name>
    <name type="synonym">Neptunus trituberculatus</name>
    <dbReference type="NCBI Taxonomy" id="210409"/>
    <lineage>
        <taxon>Eukaryota</taxon>
        <taxon>Metazoa</taxon>
        <taxon>Ecdysozoa</taxon>
        <taxon>Arthropoda</taxon>
        <taxon>Crustacea</taxon>
        <taxon>Multicrustacea</taxon>
        <taxon>Malacostraca</taxon>
        <taxon>Eumalacostraca</taxon>
        <taxon>Eucarida</taxon>
        <taxon>Decapoda</taxon>
        <taxon>Pleocyemata</taxon>
        <taxon>Brachyura</taxon>
        <taxon>Eubrachyura</taxon>
        <taxon>Portunoidea</taxon>
        <taxon>Portunidae</taxon>
        <taxon>Portuninae</taxon>
        <taxon>Portunus</taxon>
    </lineage>
</organism>
<evidence type="ECO:0000256" key="6">
    <source>
        <dbReference type="ARBA" id="ARBA00023136"/>
    </source>
</evidence>
<keyword evidence="5" id="KW-0406">Ion transport</keyword>
<accession>A0A5B7DRM1</accession>
<comment type="subcellular location">
    <subcellularLocation>
        <location evidence="1">Membrane</location>
        <topology evidence="1">Multi-pass membrane protein</topology>
    </subcellularLocation>
</comment>
<dbReference type="SUPFAM" id="SSF81324">
    <property type="entry name" value="Voltage-gated potassium channels"/>
    <property type="match status" value="1"/>
</dbReference>
<evidence type="ECO:0000256" key="4">
    <source>
        <dbReference type="ARBA" id="ARBA00022989"/>
    </source>
</evidence>
<dbReference type="PANTHER" id="PTHR11003">
    <property type="entry name" value="POTASSIUM CHANNEL, SUBFAMILY K"/>
    <property type="match status" value="1"/>
</dbReference>
<keyword evidence="11" id="KW-1185">Reference proteome</keyword>
<dbReference type="OrthoDB" id="6358694at2759"/>
<dbReference type="InterPro" id="IPR003280">
    <property type="entry name" value="2pore_dom_K_chnl"/>
</dbReference>
<evidence type="ECO:0000256" key="3">
    <source>
        <dbReference type="ARBA" id="ARBA00022692"/>
    </source>
</evidence>
<evidence type="ECO:0000256" key="7">
    <source>
        <dbReference type="ARBA" id="ARBA00023303"/>
    </source>
</evidence>
<dbReference type="Proteomes" id="UP000324222">
    <property type="component" value="Unassembled WGS sequence"/>
</dbReference>
<dbReference type="GO" id="GO:0015271">
    <property type="term" value="F:outward rectifier potassium channel activity"/>
    <property type="evidence" value="ECO:0007669"/>
    <property type="project" value="TreeGrafter"/>
</dbReference>
<feature type="transmembrane region" description="Helical" evidence="8">
    <location>
        <begin position="64"/>
        <end position="84"/>
    </location>
</feature>
<comment type="caution">
    <text evidence="10">The sequence shown here is derived from an EMBL/GenBank/DDBJ whole genome shotgun (WGS) entry which is preliminary data.</text>
</comment>
<evidence type="ECO:0000256" key="2">
    <source>
        <dbReference type="ARBA" id="ARBA00022448"/>
    </source>
</evidence>
<dbReference type="Gene3D" id="1.10.287.70">
    <property type="match status" value="1"/>
</dbReference>
<dbReference type="Pfam" id="PF07885">
    <property type="entry name" value="Ion_trans_2"/>
    <property type="match status" value="1"/>
</dbReference>
<keyword evidence="2" id="KW-0813">Transport</keyword>
<keyword evidence="3 8" id="KW-0812">Transmembrane</keyword>
<feature type="domain" description="Potassium channel" evidence="9">
    <location>
        <begin position="52"/>
        <end position="88"/>
    </location>
</feature>
<keyword evidence="7 10" id="KW-0407">Ion channel</keyword>
<dbReference type="PANTHER" id="PTHR11003:SF291">
    <property type="entry name" value="IP11374P"/>
    <property type="match status" value="1"/>
</dbReference>
<evidence type="ECO:0000313" key="10">
    <source>
        <dbReference type="EMBL" id="MPC23623.1"/>
    </source>
</evidence>
<dbReference type="GO" id="GO:0022841">
    <property type="term" value="F:potassium ion leak channel activity"/>
    <property type="evidence" value="ECO:0007669"/>
    <property type="project" value="TreeGrafter"/>
</dbReference>